<keyword evidence="2" id="KW-1185">Reference proteome</keyword>
<evidence type="ECO:0000313" key="2">
    <source>
        <dbReference type="Proteomes" id="UP001140258"/>
    </source>
</evidence>
<proteinExistence type="predicted"/>
<protein>
    <submittedName>
        <fullName evidence="1">Uncharacterized protein</fullName>
    </submittedName>
</protein>
<organism evidence="1 2">
    <name type="scientific">Methanococcus voltae PS</name>
    <dbReference type="NCBI Taxonomy" id="523842"/>
    <lineage>
        <taxon>Archaea</taxon>
        <taxon>Methanobacteriati</taxon>
        <taxon>Methanobacteriota</taxon>
        <taxon>Methanomada group</taxon>
        <taxon>Methanococci</taxon>
        <taxon>Methanococcales</taxon>
        <taxon>Methanococcaceae</taxon>
        <taxon>Methanococcus</taxon>
    </lineage>
</organism>
<accession>A0ABT2EYE3</accession>
<name>A0ABT2EYE3_METVO</name>
<reference evidence="1" key="1">
    <citation type="submission" date="2022-08" db="EMBL/GenBank/DDBJ databases">
        <title>Genomic Encyclopedia of Type Strains, Phase V (KMG-V): Genome sequencing to study the core and pangenomes of soil and plant-associated prokaryotes.</title>
        <authorList>
            <person name="Whitman W."/>
        </authorList>
    </citation>
    <scope>NUCLEOTIDE SEQUENCE</scope>
    <source>
        <strain evidence="1">PS</strain>
    </source>
</reference>
<gene>
    <name evidence="1" type="ORF">M2325_001400</name>
</gene>
<comment type="caution">
    <text evidence="1">The sequence shown here is derived from an EMBL/GenBank/DDBJ whole genome shotgun (WGS) entry which is preliminary data.</text>
</comment>
<dbReference type="EMBL" id="JANUCQ010000003">
    <property type="protein sequence ID" value="MCS3922704.1"/>
    <property type="molecule type" value="Genomic_DNA"/>
</dbReference>
<sequence>MNKNIKNTHIKIELSNIVPISLASSLNIKLNI</sequence>
<dbReference type="Proteomes" id="UP001140258">
    <property type="component" value="Unassembled WGS sequence"/>
</dbReference>
<evidence type="ECO:0000313" key="1">
    <source>
        <dbReference type="EMBL" id="MCS3922704.1"/>
    </source>
</evidence>